<evidence type="ECO:0000313" key="3">
    <source>
        <dbReference type="Proteomes" id="UP000579250"/>
    </source>
</evidence>
<keyword evidence="3" id="KW-1185">Reference proteome</keyword>
<dbReference type="SUPFAM" id="SSF47413">
    <property type="entry name" value="lambda repressor-like DNA-binding domains"/>
    <property type="match status" value="1"/>
</dbReference>
<dbReference type="Pfam" id="PF13560">
    <property type="entry name" value="HTH_31"/>
    <property type="match status" value="1"/>
</dbReference>
<evidence type="ECO:0000313" key="2">
    <source>
        <dbReference type="EMBL" id="NKZ04193.1"/>
    </source>
</evidence>
<comment type="caution">
    <text evidence="2">The sequence shown here is derived from an EMBL/GenBank/DDBJ whole genome shotgun (WGS) entry which is preliminary data.</text>
</comment>
<name>A0A846Z1C5_9ACTN</name>
<reference evidence="2 3" key="1">
    <citation type="submission" date="2020-04" db="EMBL/GenBank/DDBJ databases">
        <title>MicrobeNet Type strains.</title>
        <authorList>
            <person name="Nicholson A.C."/>
        </authorList>
    </citation>
    <scope>NUCLEOTIDE SEQUENCE [LARGE SCALE GENOMIC DNA]</scope>
    <source>
        <strain evidence="2 3">ATCC BAA-277</strain>
    </source>
</reference>
<dbReference type="GO" id="GO:0003677">
    <property type="term" value="F:DNA binding"/>
    <property type="evidence" value="ECO:0007669"/>
    <property type="project" value="InterPro"/>
</dbReference>
<feature type="domain" description="HTH cro/C1-type" evidence="1">
    <location>
        <begin position="39"/>
        <end position="93"/>
    </location>
</feature>
<organism evidence="2 3">
    <name type="scientific">Actinomadura latina</name>
    <dbReference type="NCBI Taxonomy" id="163603"/>
    <lineage>
        <taxon>Bacteria</taxon>
        <taxon>Bacillati</taxon>
        <taxon>Actinomycetota</taxon>
        <taxon>Actinomycetes</taxon>
        <taxon>Streptosporangiales</taxon>
        <taxon>Thermomonosporaceae</taxon>
        <taxon>Actinomadura</taxon>
    </lineage>
</organism>
<proteinExistence type="predicted"/>
<sequence>MLCAILHVKSGSHRENHVSGKQDRSHSPLLRARRLALELTRRRESAGLTRDEVTRRLEWANSTLFRIETGRTRPQPRSVRELLDLYGVTGPEKEGLIQLAREARRPGWWHSFRDVLPDPYEVYIGLESGAAVIRAFQPLVVPGFLQTPDYARAVIRGGPQELEPDEIDRRVHVRIARQQILTQPDRPRLWVVLDEAALHRTVGSTAIMREQLAHLVTMSEQGKTTIQIVPFKCGAHAGATGPFVILGFAEPTDPNVVYLETIPDGIYLERASDVEAYMLAFDHLLAAALHPDDSVALINRVADAIS</sequence>
<dbReference type="Gene3D" id="1.10.260.40">
    <property type="entry name" value="lambda repressor-like DNA-binding domains"/>
    <property type="match status" value="1"/>
</dbReference>
<dbReference type="InterPro" id="IPR010982">
    <property type="entry name" value="Lambda_DNA-bd_dom_sf"/>
</dbReference>
<dbReference type="AlphaFoldDB" id="A0A846Z1C5"/>
<dbReference type="Pfam" id="PF19054">
    <property type="entry name" value="DUF5753"/>
    <property type="match status" value="1"/>
</dbReference>
<dbReference type="CDD" id="cd00093">
    <property type="entry name" value="HTH_XRE"/>
    <property type="match status" value="1"/>
</dbReference>
<protein>
    <submittedName>
        <fullName evidence="2">Helix-turn-helix domain-containing protein</fullName>
    </submittedName>
</protein>
<gene>
    <name evidence="2" type="ORF">HGB48_10565</name>
</gene>
<dbReference type="InterPro" id="IPR043917">
    <property type="entry name" value="DUF5753"/>
</dbReference>
<dbReference type="EMBL" id="JAAXPI010000010">
    <property type="protein sequence ID" value="NKZ04193.1"/>
    <property type="molecule type" value="Genomic_DNA"/>
</dbReference>
<accession>A0A846Z1C5</accession>
<dbReference type="InterPro" id="IPR001387">
    <property type="entry name" value="Cro/C1-type_HTH"/>
</dbReference>
<dbReference type="Proteomes" id="UP000579250">
    <property type="component" value="Unassembled WGS sequence"/>
</dbReference>
<evidence type="ECO:0000259" key="1">
    <source>
        <dbReference type="PROSITE" id="PS50943"/>
    </source>
</evidence>
<dbReference type="SMART" id="SM00530">
    <property type="entry name" value="HTH_XRE"/>
    <property type="match status" value="1"/>
</dbReference>
<dbReference type="PROSITE" id="PS50943">
    <property type="entry name" value="HTH_CROC1"/>
    <property type="match status" value="1"/>
</dbReference>